<dbReference type="PANTHER" id="PTHR13833:SF71">
    <property type="entry name" value="NHL DOMAIN-CONTAINING PROTEIN"/>
    <property type="match status" value="1"/>
</dbReference>
<dbReference type="Proteomes" id="UP001497480">
    <property type="component" value="Unassembled WGS sequence"/>
</dbReference>
<sequence length="380" mass="41825">MASPSTFHTLTLFLLLSLLSFNVYAKIVIPEDGYTVTTVLDGQKVKLNPHSVFQKPSSSDLILLDSANSAFYTLQFPMSKESVLTRFSGNGNTGYSDGDVGSAQFDKPRSFAVDFRGNVYVADKNNRVIRKISGKSVTTIAGGFSEEKSSRKDGAAQNVSFSNDFELSFAPEQCALLVSDHMYQLVRKINLKEEDCTFGSKSGLGAVMIWSLGLGLSCLLGLVIGIAVRPYIIPNELSSPCRFIETWKHCLTTSLGKLVPILYFGIKNAVASCSFSSVYTVLMKLWQLCISQLLLMFRINIFSRRPHLESVSLLDLDACNSGEVMKSSKYDDQLKDLISFDGIQDSTDATFNQGYSTRNRSSVILQQGSSVCNLGMVKRK</sequence>
<reference evidence="3 4" key="1">
    <citation type="submission" date="2024-03" db="EMBL/GenBank/DDBJ databases">
        <authorList>
            <person name="Martinez-Hernandez J."/>
        </authorList>
    </citation>
    <scope>NUCLEOTIDE SEQUENCE [LARGE SCALE GENOMIC DNA]</scope>
</reference>
<dbReference type="SUPFAM" id="SSF101898">
    <property type="entry name" value="NHL repeat"/>
    <property type="match status" value="1"/>
</dbReference>
<protein>
    <recommendedName>
        <fullName evidence="5">NHL repeat-containing protein</fullName>
    </recommendedName>
</protein>
<feature type="transmembrane region" description="Helical" evidence="1">
    <location>
        <begin position="207"/>
        <end position="228"/>
    </location>
</feature>
<gene>
    <name evidence="3" type="ORF">LLUT_LOCUS14229</name>
</gene>
<name>A0AAV1WVW5_LUPLU</name>
<feature type="chain" id="PRO_5044021792" description="NHL repeat-containing protein" evidence="2">
    <location>
        <begin position="26"/>
        <end position="380"/>
    </location>
</feature>
<keyword evidence="1" id="KW-1133">Transmembrane helix</keyword>
<dbReference type="AlphaFoldDB" id="A0AAV1WVW5"/>
<dbReference type="PANTHER" id="PTHR13833">
    <property type="match status" value="1"/>
</dbReference>
<keyword evidence="2" id="KW-0732">Signal</keyword>
<evidence type="ECO:0008006" key="5">
    <source>
        <dbReference type="Google" id="ProtNLM"/>
    </source>
</evidence>
<keyword evidence="1" id="KW-0472">Membrane</keyword>
<comment type="caution">
    <text evidence="3">The sequence shown here is derived from an EMBL/GenBank/DDBJ whole genome shotgun (WGS) entry which is preliminary data.</text>
</comment>
<feature type="signal peptide" evidence="2">
    <location>
        <begin position="1"/>
        <end position="25"/>
    </location>
</feature>
<evidence type="ECO:0000256" key="2">
    <source>
        <dbReference type="SAM" id="SignalP"/>
    </source>
</evidence>
<dbReference type="InterPro" id="IPR011042">
    <property type="entry name" value="6-blade_b-propeller_TolB-like"/>
</dbReference>
<evidence type="ECO:0000313" key="4">
    <source>
        <dbReference type="Proteomes" id="UP001497480"/>
    </source>
</evidence>
<keyword evidence="4" id="KW-1185">Reference proteome</keyword>
<accession>A0AAV1WVW5</accession>
<evidence type="ECO:0000256" key="1">
    <source>
        <dbReference type="SAM" id="Phobius"/>
    </source>
</evidence>
<proteinExistence type="predicted"/>
<evidence type="ECO:0000313" key="3">
    <source>
        <dbReference type="EMBL" id="CAL0313169.1"/>
    </source>
</evidence>
<organism evidence="3 4">
    <name type="scientific">Lupinus luteus</name>
    <name type="common">European yellow lupine</name>
    <dbReference type="NCBI Taxonomy" id="3873"/>
    <lineage>
        <taxon>Eukaryota</taxon>
        <taxon>Viridiplantae</taxon>
        <taxon>Streptophyta</taxon>
        <taxon>Embryophyta</taxon>
        <taxon>Tracheophyta</taxon>
        <taxon>Spermatophyta</taxon>
        <taxon>Magnoliopsida</taxon>
        <taxon>eudicotyledons</taxon>
        <taxon>Gunneridae</taxon>
        <taxon>Pentapetalae</taxon>
        <taxon>rosids</taxon>
        <taxon>fabids</taxon>
        <taxon>Fabales</taxon>
        <taxon>Fabaceae</taxon>
        <taxon>Papilionoideae</taxon>
        <taxon>50 kb inversion clade</taxon>
        <taxon>genistoids sensu lato</taxon>
        <taxon>core genistoids</taxon>
        <taxon>Genisteae</taxon>
        <taxon>Lupinus</taxon>
    </lineage>
</organism>
<keyword evidence="1" id="KW-0812">Transmembrane</keyword>
<dbReference type="EMBL" id="CAXHTB010000010">
    <property type="protein sequence ID" value="CAL0313169.1"/>
    <property type="molecule type" value="Genomic_DNA"/>
</dbReference>
<dbReference type="Gene3D" id="2.120.10.30">
    <property type="entry name" value="TolB, C-terminal domain"/>
    <property type="match status" value="1"/>
</dbReference>